<dbReference type="Pfam" id="PF10650">
    <property type="entry name" value="zf-C3H1"/>
    <property type="match status" value="1"/>
</dbReference>
<feature type="compositionally biased region" description="Pro residues" evidence="1">
    <location>
        <begin position="65"/>
        <end position="74"/>
    </location>
</feature>
<feature type="compositionally biased region" description="Low complexity" evidence="1">
    <location>
        <begin position="611"/>
        <end position="621"/>
    </location>
</feature>
<dbReference type="InterPro" id="IPR019607">
    <property type="entry name" value="Putative_zinc-finger_domain"/>
</dbReference>
<accession>S8A486</accession>
<feature type="compositionally biased region" description="Polar residues" evidence="1">
    <location>
        <begin position="295"/>
        <end position="310"/>
    </location>
</feature>
<feature type="compositionally biased region" description="Polar residues" evidence="1">
    <location>
        <begin position="250"/>
        <end position="262"/>
    </location>
</feature>
<dbReference type="OrthoDB" id="1922977at2759"/>
<feature type="compositionally biased region" description="Pro residues" evidence="1">
    <location>
        <begin position="270"/>
        <end position="280"/>
    </location>
</feature>
<feature type="compositionally biased region" description="Acidic residues" evidence="1">
    <location>
        <begin position="81"/>
        <end position="92"/>
    </location>
</feature>
<name>S8A486_DACHA</name>
<sequence>MSTCPTIPSFSGIRIPPSSGKRAMPARRAMPKSRQPSTSAASAKTIKTPTTPKADTAKPKLSIALPPPPPPPPSTQRDSGPEDGEISDDEDDHYSPREATTPVHIPFGNPLEATSLNPPIPPLPPPVPSSSSFNSMNGRQSGDFSTREQLNLNTLRNITDPASMSIQELRKNALGAVMYLACSAKISFDDIVAEGVDRRVLAKYFDQLKLQMPPFEPRDLSKTTTATPTPIPTKGPASEAANGIKPTFPTPSAQSLPISTSVGIMANPPASLPPKPPLPTTIPQSLTPKPESVVSRFNQTIPTLSPTNGLISPPKSTPPPELNGQDTPQSAPESSTSGTASLRSRKRPVAADFDTEIKPSLLVSKQPRFGNRQSLETSHFIFEVSDNEDDGPKSSRLAAQPAGPSRPDSTTPEHNEKLGESLRQKEQEIEEMRRKIMAMSRKRKLAANGENVSGPPSQSSTPAPITPSAALVEAKDEKLEQVEQFLHQTLDQIEAGNLQPAAMDVAVNLVNSELMDVEAKTAELQLHSSQDRATSEQPSQFSTDSASEGAGTTASPETDLAPEPPIVPLSSDPKSAEEKVPLDDGSLETTPIELDTVSNGSLYGVTGSPMDLSDLESTSSEMESDSEGSSKDRSGSEGSDIKDVSSDDDDASSDQSDDVEMHDSSLEASPGLDSASSPLHGAADDDGYDPETHKSDIGETSLLPEIPGVSQNQPPTVPDFATFQPPKIPTKVLPSKRKDGEYTPYQSALSGFKSFRYHPGYTNLVSQGFKSLTYSNHIDSELPVCDFETRGGTCNDPQCRWQHFRQMVLPEDQILLELSEPDDTQPDKEKYQSSLAETIAELNNSGETGDFDKIASNIVEYRRQQLGDPTRIIRNLQ</sequence>
<proteinExistence type="predicted"/>
<feature type="compositionally biased region" description="Acidic residues" evidence="1">
    <location>
        <begin position="646"/>
        <end position="658"/>
    </location>
</feature>
<dbReference type="EMBL" id="AQGS01000598">
    <property type="protein sequence ID" value="EPS37805.1"/>
    <property type="molecule type" value="Genomic_DNA"/>
</dbReference>
<comment type="caution">
    <text evidence="3">The sequence shown here is derived from an EMBL/GenBank/DDBJ whole genome shotgun (WGS) entry which is preliminary data.</text>
</comment>
<dbReference type="PANTHER" id="PTHR21563">
    <property type="entry name" value="ZINC FINGER C3H1 DOMAIN-CONTAINING PROTEIN"/>
    <property type="match status" value="1"/>
</dbReference>
<evidence type="ECO:0000259" key="2">
    <source>
        <dbReference type="Pfam" id="PF10650"/>
    </source>
</evidence>
<dbReference type="HOGENOM" id="CLU_336475_0_0_1"/>
<dbReference type="STRING" id="1284197.S8A486"/>
<gene>
    <name evidence="3" type="ORF">H072_8480</name>
</gene>
<feature type="compositionally biased region" description="Basic and acidic residues" evidence="1">
    <location>
        <begin position="411"/>
        <end position="434"/>
    </location>
</feature>
<feature type="compositionally biased region" description="Polar residues" evidence="1">
    <location>
        <begin position="324"/>
        <end position="342"/>
    </location>
</feature>
<dbReference type="PANTHER" id="PTHR21563:SF3">
    <property type="entry name" value="ZINC FINGER C3H1 DOMAIN-CONTAINING PROTEIN"/>
    <property type="match status" value="1"/>
</dbReference>
<protein>
    <recommendedName>
        <fullName evidence="2">Putative zinc-finger domain-containing protein</fullName>
    </recommendedName>
</protein>
<feature type="compositionally biased region" description="Basic and acidic residues" evidence="1">
    <location>
        <begin position="628"/>
        <end position="645"/>
    </location>
</feature>
<feature type="region of interest" description="Disordered" evidence="1">
    <location>
        <begin position="216"/>
        <end position="470"/>
    </location>
</feature>
<dbReference type="Proteomes" id="UP000015100">
    <property type="component" value="Unassembled WGS sequence"/>
</dbReference>
<feature type="domain" description="Putative zinc-finger" evidence="2">
    <location>
        <begin position="785"/>
        <end position="805"/>
    </location>
</feature>
<keyword evidence="4" id="KW-1185">Reference proteome</keyword>
<evidence type="ECO:0000313" key="3">
    <source>
        <dbReference type="EMBL" id="EPS37805.1"/>
    </source>
</evidence>
<organism evidence="3 4">
    <name type="scientific">Dactylellina haptotyla (strain CBS 200.50)</name>
    <name type="common">Nematode-trapping fungus</name>
    <name type="synonym">Monacrosporium haptotylum</name>
    <dbReference type="NCBI Taxonomy" id="1284197"/>
    <lineage>
        <taxon>Eukaryota</taxon>
        <taxon>Fungi</taxon>
        <taxon>Dikarya</taxon>
        <taxon>Ascomycota</taxon>
        <taxon>Pezizomycotina</taxon>
        <taxon>Orbiliomycetes</taxon>
        <taxon>Orbiliales</taxon>
        <taxon>Orbiliaceae</taxon>
        <taxon>Dactylellina</taxon>
    </lineage>
</organism>
<feature type="compositionally biased region" description="Low complexity" evidence="1">
    <location>
        <begin position="36"/>
        <end position="54"/>
    </location>
</feature>
<feature type="compositionally biased region" description="Polar residues" evidence="1">
    <location>
        <begin position="450"/>
        <end position="463"/>
    </location>
</feature>
<evidence type="ECO:0000313" key="4">
    <source>
        <dbReference type="Proteomes" id="UP000015100"/>
    </source>
</evidence>
<dbReference type="AlphaFoldDB" id="S8A486"/>
<feature type="region of interest" description="Disordered" evidence="1">
    <location>
        <begin position="1"/>
        <end position="144"/>
    </location>
</feature>
<dbReference type="GO" id="GO:0005634">
    <property type="term" value="C:nucleus"/>
    <property type="evidence" value="ECO:0007669"/>
    <property type="project" value="TreeGrafter"/>
</dbReference>
<feature type="compositionally biased region" description="Polar residues" evidence="1">
    <location>
        <begin position="535"/>
        <end position="556"/>
    </location>
</feature>
<feature type="compositionally biased region" description="Pro residues" evidence="1">
    <location>
        <begin position="118"/>
        <end position="128"/>
    </location>
</feature>
<dbReference type="eggNOG" id="KOG4839">
    <property type="taxonomic scope" value="Eukaryota"/>
</dbReference>
<reference evidence="3 4" key="1">
    <citation type="journal article" date="2013" name="PLoS Genet.">
        <title>Genomic mechanisms accounting for the adaptation to parasitism in nematode-trapping fungi.</title>
        <authorList>
            <person name="Meerupati T."/>
            <person name="Andersson K.M."/>
            <person name="Friman E."/>
            <person name="Kumar D."/>
            <person name="Tunlid A."/>
            <person name="Ahren D."/>
        </authorList>
    </citation>
    <scope>NUCLEOTIDE SEQUENCE [LARGE SCALE GENOMIC DNA]</scope>
    <source>
        <strain evidence="3 4">CBS 200.50</strain>
    </source>
</reference>
<feature type="region of interest" description="Disordered" evidence="1">
    <location>
        <begin position="521"/>
        <end position="739"/>
    </location>
</feature>
<dbReference type="GO" id="GO:0000178">
    <property type="term" value="C:exosome (RNase complex)"/>
    <property type="evidence" value="ECO:0007669"/>
    <property type="project" value="TreeGrafter"/>
</dbReference>
<dbReference type="InterPro" id="IPR039278">
    <property type="entry name" value="Red1"/>
</dbReference>
<evidence type="ECO:0000256" key="1">
    <source>
        <dbReference type="SAM" id="MobiDB-lite"/>
    </source>
</evidence>
<dbReference type="OMA" id="TYSNHID"/>
<reference evidence="4" key="2">
    <citation type="submission" date="2013-04" db="EMBL/GenBank/DDBJ databases">
        <title>Genomic mechanisms accounting for the adaptation to parasitism in nematode-trapping fungi.</title>
        <authorList>
            <person name="Ahren D.G."/>
        </authorList>
    </citation>
    <scope>NUCLEOTIDE SEQUENCE [LARGE SCALE GENOMIC DNA]</scope>
    <source>
        <strain evidence="4">CBS 200.50</strain>
    </source>
</reference>